<organism evidence="4 5">
    <name type="scientific">Zopfia rhizophila CBS 207.26</name>
    <dbReference type="NCBI Taxonomy" id="1314779"/>
    <lineage>
        <taxon>Eukaryota</taxon>
        <taxon>Fungi</taxon>
        <taxon>Dikarya</taxon>
        <taxon>Ascomycota</taxon>
        <taxon>Pezizomycotina</taxon>
        <taxon>Dothideomycetes</taxon>
        <taxon>Dothideomycetes incertae sedis</taxon>
        <taxon>Zopfiaceae</taxon>
        <taxon>Zopfia</taxon>
    </lineage>
</organism>
<name>A0A6A6EBW4_9PEZI</name>
<evidence type="ECO:0000256" key="1">
    <source>
        <dbReference type="SAM" id="MobiDB-lite"/>
    </source>
</evidence>
<gene>
    <name evidence="4" type="ORF">K469DRAFT_567989</name>
</gene>
<evidence type="ECO:0000313" key="5">
    <source>
        <dbReference type="Proteomes" id="UP000800200"/>
    </source>
</evidence>
<keyword evidence="2" id="KW-0812">Transmembrane</keyword>
<feature type="transmembrane region" description="Helical" evidence="2">
    <location>
        <begin position="6"/>
        <end position="30"/>
    </location>
</feature>
<feature type="transmembrane region" description="Helical" evidence="2">
    <location>
        <begin position="37"/>
        <end position="58"/>
    </location>
</feature>
<evidence type="ECO:0000259" key="3">
    <source>
        <dbReference type="Pfam" id="PF20684"/>
    </source>
</evidence>
<dbReference type="Proteomes" id="UP000800200">
    <property type="component" value="Unassembled WGS sequence"/>
</dbReference>
<evidence type="ECO:0000256" key="2">
    <source>
        <dbReference type="SAM" id="Phobius"/>
    </source>
</evidence>
<feature type="non-terminal residue" evidence="4">
    <location>
        <position position="1"/>
    </location>
</feature>
<dbReference type="InterPro" id="IPR049326">
    <property type="entry name" value="Rhodopsin_dom_fungi"/>
</dbReference>
<feature type="region of interest" description="Disordered" evidence="1">
    <location>
        <begin position="79"/>
        <end position="100"/>
    </location>
</feature>
<sequence length="159" mass="17303">NILAVQGIVGILTGFYILFIPMRMVVALYLPLGRKISVCAVFLTGLLASLCSIVGTIYRFKARPSPDTLWETIPAYTLGSEGGNPSGGSDEQKLSPTIPKPTMTGLLSFIRKTHRSQAPQSTDLTSYDELNLVNDDYHAQLKATQTQTETKPASKGWNV</sequence>
<dbReference type="OrthoDB" id="444631at2759"/>
<keyword evidence="5" id="KW-1185">Reference proteome</keyword>
<dbReference type="EMBL" id="ML994625">
    <property type="protein sequence ID" value="KAF2188049.1"/>
    <property type="molecule type" value="Genomic_DNA"/>
</dbReference>
<proteinExistence type="predicted"/>
<dbReference type="Pfam" id="PF20684">
    <property type="entry name" value="Fung_rhodopsin"/>
    <property type="match status" value="1"/>
</dbReference>
<evidence type="ECO:0000313" key="4">
    <source>
        <dbReference type="EMBL" id="KAF2188049.1"/>
    </source>
</evidence>
<dbReference type="AlphaFoldDB" id="A0A6A6EBW4"/>
<keyword evidence="2" id="KW-1133">Transmembrane helix</keyword>
<protein>
    <recommendedName>
        <fullName evidence="3">Rhodopsin domain-containing protein</fullName>
    </recommendedName>
</protein>
<accession>A0A6A6EBW4</accession>
<keyword evidence="2" id="KW-0472">Membrane</keyword>
<reference evidence="4" key="1">
    <citation type="journal article" date="2020" name="Stud. Mycol.">
        <title>101 Dothideomycetes genomes: a test case for predicting lifestyles and emergence of pathogens.</title>
        <authorList>
            <person name="Haridas S."/>
            <person name="Albert R."/>
            <person name="Binder M."/>
            <person name="Bloem J."/>
            <person name="Labutti K."/>
            <person name="Salamov A."/>
            <person name="Andreopoulos B."/>
            <person name="Baker S."/>
            <person name="Barry K."/>
            <person name="Bills G."/>
            <person name="Bluhm B."/>
            <person name="Cannon C."/>
            <person name="Castanera R."/>
            <person name="Culley D."/>
            <person name="Daum C."/>
            <person name="Ezra D."/>
            <person name="Gonzalez J."/>
            <person name="Henrissat B."/>
            <person name="Kuo A."/>
            <person name="Liang C."/>
            <person name="Lipzen A."/>
            <person name="Lutzoni F."/>
            <person name="Magnuson J."/>
            <person name="Mondo S."/>
            <person name="Nolan M."/>
            <person name="Ohm R."/>
            <person name="Pangilinan J."/>
            <person name="Park H.-J."/>
            <person name="Ramirez L."/>
            <person name="Alfaro M."/>
            <person name="Sun H."/>
            <person name="Tritt A."/>
            <person name="Yoshinaga Y."/>
            <person name="Zwiers L.-H."/>
            <person name="Turgeon B."/>
            <person name="Goodwin S."/>
            <person name="Spatafora J."/>
            <person name="Crous P."/>
            <person name="Grigoriev I."/>
        </authorList>
    </citation>
    <scope>NUCLEOTIDE SEQUENCE</scope>
    <source>
        <strain evidence="4">CBS 207.26</strain>
    </source>
</reference>
<feature type="domain" description="Rhodopsin" evidence="3">
    <location>
        <begin position="5"/>
        <end position="76"/>
    </location>
</feature>